<dbReference type="Proteomes" id="UP000002668">
    <property type="component" value="Genome"/>
</dbReference>
<evidence type="ECO:0000313" key="1">
    <source>
        <dbReference type="EMBL" id="CBX99242.1"/>
    </source>
</evidence>
<keyword evidence="2" id="KW-1185">Reference proteome</keyword>
<dbReference type="HOGENOM" id="CLU_2333979_0_0_1"/>
<dbReference type="AlphaFoldDB" id="E5A6J7"/>
<dbReference type="EMBL" id="FP929135">
    <property type="protein sequence ID" value="CBX99242.1"/>
    <property type="molecule type" value="Genomic_DNA"/>
</dbReference>
<accession>E5A6J7</accession>
<evidence type="ECO:0000313" key="2">
    <source>
        <dbReference type="Proteomes" id="UP000002668"/>
    </source>
</evidence>
<dbReference type="VEuPathDB" id="FungiDB:LEMA_uP084810.1"/>
<proteinExistence type="predicted"/>
<reference evidence="2" key="1">
    <citation type="journal article" date="2011" name="Nat. Commun.">
        <title>Effector diversification within compartments of the Leptosphaeria maculans genome affected by Repeat-Induced Point mutations.</title>
        <authorList>
            <person name="Rouxel T."/>
            <person name="Grandaubert J."/>
            <person name="Hane J.K."/>
            <person name="Hoede C."/>
            <person name="van de Wouw A.P."/>
            <person name="Couloux A."/>
            <person name="Dominguez V."/>
            <person name="Anthouard V."/>
            <person name="Bally P."/>
            <person name="Bourras S."/>
            <person name="Cozijnsen A.J."/>
            <person name="Ciuffetti L.M."/>
            <person name="Degrave A."/>
            <person name="Dilmaghani A."/>
            <person name="Duret L."/>
            <person name="Fudal I."/>
            <person name="Goodwin S.B."/>
            <person name="Gout L."/>
            <person name="Glaser N."/>
            <person name="Linglin J."/>
            <person name="Kema G.H.J."/>
            <person name="Lapalu N."/>
            <person name="Lawrence C.B."/>
            <person name="May K."/>
            <person name="Meyer M."/>
            <person name="Ollivier B."/>
            <person name="Poulain J."/>
            <person name="Schoch C.L."/>
            <person name="Simon A."/>
            <person name="Spatafora J.W."/>
            <person name="Stachowiak A."/>
            <person name="Turgeon B.G."/>
            <person name="Tyler B.M."/>
            <person name="Vincent D."/>
            <person name="Weissenbach J."/>
            <person name="Amselem J."/>
            <person name="Quesneville H."/>
            <person name="Oliver R.P."/>
            <person name="Wincker P."/>
            <person name="Balesdent M.-H."/>
            <person name="Howlett B.J."/>
        </authorList>
    </citation>
    <scope>NUCLEOTIDE SEQUENCE [LARGE SCALE GENOMIC DNA]</scope>
    <source>
        <strain evidence="2">JN3 / isolate v23.1.3 / race Av1-4-5-6-7-8</strain>
    </source>
</reference>
<organism evidence="1 2">
    <name type="scientific">Leptosphaeria maculans (strain JN3 / isolate v23.1.3 / race Av1-4-5-6-7-8)</name>
    <name type="common">Blackleg fungus</name>
    <name type="synonym">Phoma lingam</name>
    <dbReference type="NCBI Taxonomy" id="985895"/>
    <lineage>
        <taxon>Eukaryota</taxon>
        <taxon>Fungi</taxon>
        <taxon>Dikarya</taxon>
        <taxon>Ascomycota</taxon>
        <taxon>Pezizomycotina</taxon>
        <taxon>Dothideomycetes</taxon>
        <taxon>Pleosporomycetidae</taxon>
        <taxon>Pleosporales</taxon>
        <taxon>Pleosporineae</taxon>
        <taxon>Leptosphaeriaceae</taxon>
        <taxon>Plenodomus</taxon>
        <taxon>Plenodomus lingam/Leptosphaeria maculans species complex</taxon>
    </lineage>
</organism>
<protein>
    <submittedName>
        <fullName evidence="1">Uncharacterized protein</fullName>
    </submittedName>
</protein>
<dbReference type="InParanoid" id="E5A6J7"/>
<name>E5A6J7_LEPMJ</name>
<sequence length="98" mass="10947">MPIMWPGSTWPIHRHKPACGHGGRSRTSHRVESQQCYGAVQYRLSAIVMTILKNHIPKALMLLMQKTSCGSGYHITYDCKCWDKAMPTGAGTQSTLDE</sequence>
<gene>
    <name evidence="1" type="ORF">LEMA_uP084810.1</name>
</gene>